<dbReference type="InterPro" id="IPR023213">
    <property type="entry name" value="CAT-like_dom_sf"/>
</dbReference>
<evidence type="ECO:0000256" key="2">
    <source>
        <dbReference type="ARBA" id="ARBA00023315"/>
    </source>
</evidence>
<comment type="caution">
    <text evidence="3">The sequence shown here is derived from an EMBL/GenBank/DDBJ whole genome shotgun (WGS) entry which is preliminary data.</text>
</comment>
<reference evidence="3 4" key="1">
    <citation type="journal article" date="2020" name="IScience">
        <title>Genome Sequencing of the Endangered Kingdonia uniflora (Circaeasteraceae, Ranunculales) Reveals Potential Mechanisms of Evolutionary Specialization.</title>
        <authorList>
            <person name="Sun Y."/>
            <person name="Deng T."/>
            <person name="Zhang A."/>
            <person name="Moore M.J."/>
            <person name="Landis J.B."/>
            <person name="Lin N."/>
            <person name="Zhang H."/>
            <person name="Zhang X."/>
            <person name="Huang J."/>
            <person name="Zhang X."/>
            <person name="Sun H."/>
            <person name="Wang H."/>
        </authorList>
    </citation>
    <scope>NUCLEOTIDE SEQUENCE [LARGE SCALE GENOMIC DNA]</scope>
    <source>
        <strain evidence="3">TB1705</strain>
        <tissue evidence="3">Leaf</tissue>
    </source>
</reference>
<dbReference type="PANTHER" id="PTHR31625">
    <property type="match status" value="1"/>
</dbReference>
<keyword evidence="2" id="KW-0012">Acyltransferase</keyword>
<dbReference type="GO" id="GO:0016747">
    <property type="term" value="F:acyltransferase activity, transferring groups other than amino-acyl groups"/>
    <property type="evidence" value="ECO:0007669"/>
    <property type="project" value="UniProtKB-ARBA"/>
</dbReference>
<evidence type="ECO:0000313" key="3">
    <source>
        <dbReference type="EMBL" id="KAF6141759.1"/>
    </source>
</evidence>
<organism evidence="3 4">
    <name type="scientific">Kingdonia uniflora</name>
    <dbReference type="NCBI Taxonomy" id="39325"/>
    <lineage>
        <taxon>Eukaryota</taxon>
        <taxon>Viridiplantae</taxon>
        <taxon>Streptophyta</taxon>
        <taxon>Embryophyta</taxon>
        <taxon>Tracheophyta</taxon>
        <taxon>Spermatophyta</taxon>
        <taxon>Magnoliopsida</taxon>
        <taxon>Ranunculales</taxon>
        <taxon>Circaeasteraceae</taxon>
        <taxon>Kingdonia</taxon>
    </lineage>
</organism>
<dbReference type="AlphaFoldDB" id="A0A7J7LGU0"/>
<dbReference type="Proteomes" id="UP000541444">
    <property type="component" value="Unassembled WGS sequence"/>
</dbReference>
<keyword evidence="4" id="KW-1185">Reference proteome</keyword>
<sequence>MEYPHTVNVLEQCQVSPPPGSVPQTSLPLTIFDLPLLGLIPPQKLFFYELEVPKTHFMDSILPNMKHSLSLTLQHFFPFVGNIVWSPQSTKPEIIYVDGDSISFNVAESNFNFKHLCGNYPRDVNEFTPLVTPLLPLSTAPRPLLAFQVTLFPNSGISIGYSFCHVVADGMAGTHFMRAWSSVCSLLGGDPSLLSHPLPHLDRTTINDPYGIEASTLNELKNINITQQSFSLPCTPTDPSNKVVATFIMDLPKVEKLKKWVLTQIIEKHKKEPSFYVTTLVVTCAYVWVCLVKALEGIHPLNNVREHFMLPINARTRIDPALPVTYFGNCLLFSFTSTQQTDLLGEDGLVLAAEAIAKANPRDVNEVLNDVGNYIFNLSSAESERLLIISGSPKLRSYDVNFGFGKPKKIEIISSTSAGFVTLMERGDSAEGGLEIGIALGKLEMDAFASLFEDTLKEEKYLARDGEPNISSYVLP</sequence>
<dbReference type="EMBL" id="JACGCM010002299">
    <property type="protein sequence ID" value="KAF6141759.1"/>
    <property type="molecule type" value="Genomic_DNA"/>
</dbReference>
<dbReference type="Pfam" id="PF02458">
    <property type="entry name" value="Transferase"/>
    <property type="match status" value="1"/>
</dbReference>
<gene>
    <name evidence="3" type="ORF">GIB67_027937</name>
</gene>
<proteinExistence type="predicted"/>
<dbReference type="InterPro" id="IPR051504">
    <property type="entry name" value="Plant_metabolite_acyltrans"/>
</dbReference>
<protein>
    <submittedName>
        <fullName evidence="3">Uncharacterized protein</fullName>
    </submittedName>
</protein>
<evidence type="ECO:0000256" key="1">
    <source>
        <dbReference type="ARBA" id="ARBA00022679"/>
    </source>
</evidence>
<accession>A0A7J7LGU0</accession>
<name>A0A7J7LGU0_9MAGN</name>
<keyword evidence="1" id="KW-0808">Transferase</keyword>
<dbReference type="Gene3D" id="3.30.559.10">
    <property type="entry name" value="Chloramphenicol acetyltransferase-like domain"/>
    <property type="match status" value="2"/>
</dbReference>
<evidence type="ECO:0000313" key="4">
    <source>
        <dbReference type="Proteomes" id="UP000541444"/>
    </source>
</evidence>